<protein>
    <submittedName>
        <fullName evidence="2">DnaJ heat shock protein family (Hsp40) member C1</fullName>
    </submittedName>
</protein>
<gene>
    <name evidence="2" type="ORF">mPipKuh1_003947</name>
</gene>
<sequence length="36" mass="3987">MGKDCSRTGSIGDRCDNQSQTAEGLRHLLPRDREAL</sequence>
<evidence type="ECO:0000313" key="2">
    <source>
        <dbReference type="EMBL" id="KAF6391796.1"/>
    </source>
</evidence>
<comment type="caution">
    <text evidence="2">The sequence shown here is derived from an EMBL/GenBank/DDBJ whole genome shotgun (WGS) entry which is preliminary data.</text>
</comment>
<dbReference type="Proteomes" id="UP000558488">
    <property type="component" value="Unassembled WGS sequence"/>
</dbReference>
<dbReference type="AlphaFoldDB" id="A0A7J8AZZ4"/>
<evidence type="ECO:0000256" key="1">
    <source>
        <dbReference type="SAM" id="MobiDB-lite"/>
    </source>
</evidence>
<evidence type="ECO:0000313" key="3">
    <source>
        <dbReference type="Proteomes" id="UP000558488"/>
    </source>
</evidence>
<dbReference type="EMBL" id="JACAGB010000001">
    <property type="protein sequence ID" value="KAF6391796.1"/>
    <property type="molecule type" value="Genomic_DNA"/>
</dbReference>
<feature type="region of interest" description="Disordered" evidence="1">
    <location>
        <begin position="1"/>
        <end position="36"/>
    </location>
</feature>
<organism evidence="2 3">
    <name type="scientific">Pipistrellus kuhlii</name>
    <name type="common">Kuhl's pipistrelle</name>
    <dbReference type="NCBI Taxonomy" id="59472"/>
    <lineage>
        <taxon>Eukaryota</taxon>
        <taxon>Metazoa</taxon>
        <taxon>Chordata</taxon>
        <taxon>Craniata</taxon>
        <taxon>Vertebrata</taxon>
        <taxon>Euteleostomi</taxon>
        <taxon>Mammalia</taxon>
        <taxon>Eutheria</taxon>
        <taxon>Laurasiatheria</taxon>
        <taxon>Chiroptera</taxon>
        <taxon>Yangochiroptera</taxon>
        <taxon>Vespertilionidae</taxon>
        <taxon>Pipistrellus</taxon>
    </lineage>
</organism>
<accession>A0A7J8AZZ4</accession>
<keyword evidence="3" id="KW-1185">Reference proteome</keyword>
<feature type="compositionally biased region" description="Basic and acidic residues" evidence="1">
    <location>
        <begin position="24"/>
        <end position="36"/>
    </location>
</feature>
<name>A0A7J8AZZ4_PIPKU</name>
<keyword evidence="2" id="KW-0346">Stress response</keyword>
<proteinExistence type="predicted"/>
<reference evidence="2 3" key="1">
    <citation type="journal article" date="2020" name="Nature">
        <title>Six reference-quality genomes reveal evolution of bat adaptations.</title>
        <authorList>
            <person name="Jebb D."/>
            <person name="Huang Z."/>
            <person name="Pippel M."/>
            <person name="Hughes G.M."/>
            <person name="Lavrichenko K."/>
            <person name="Devanna P."/>
            <person name="Winkler S."/>
            <person name="Jermiin L.S."/>
            <person name="Skirmuntt E.C."/>
            <person name="Katzourakis A."/>
            <person name="Burkitt-Gray L."/>
            <person name="Ray D.A."/>
            <person name="Sullivan K.A.M."/>
            <person name="Roscito J.G."/>
            <person name="Kirilenko B.M."/>
            <person name="Davalos L.M."/>
            <person name="Corthals A.P."/>
            <person name="Power M.L."/>
            <person name="Jones G."/>
            <person name="Ransome R.D."/>
            <person name="Dechmann D.K.N."/>
            <person name="Locatelli A.G."/>
            <person name="Puechmaille S.J."/>
            <person name="Fedrigo O."/>
            <person name="Jarvis E.D."/>
            <person name="Hiller M."/>
            <person name="Vernes S.C."/>
            <person name="Myers E.W."/>
            <person name="Teeling E.C."/>
        </authorList>
    </citation>
    <scope>NUCLEOTIDE SEQUENCE [LARGE SCALE GENOMIC DNA]</scope>
    <source>
        <strain evidence="2">MPipKuh1</strain>
        <tissue evidence="2">Flight muscle</tissue>
    </source>
</reference>